<dbReference type="RefSeq" id="WP_198840535.1">
    <property type="nucleotide sequence ID" value="NZ_JAEHFJ010000002.1"/>
</dbReference>
<name>A0ABS0WP60_9FLAO</name>
<keyword evidence="1" id="KW-0732">Signal</keyword>
<protein>
    <recommendedName>
        <fullName evidence="4">DUF3244 domain-containing protein</fullName>
    </recommendedName>
</protein>
<gene>
    <name evidence="2" type="ORF">JBL43_05970</name>
</gene>
<reference evidence="2 3" key="1">
    <citation type="submission" date="2020-12" db="EMBL/GenBank/DDBJ databases">
        <title>Aureibaculum luteum sp. nov. and Aureibaculum flavum sp. nov., novel members of the family Flavobacteriaceae isolated from Antarctic intertidal sediments.</title>
        <authorList>
            <person name="He X."/>
            <person name="Zhang X."/>
        </authorList>
    </citation>
    <scope>NUCLEOTIDE SEQUENCE [LARGE SCALE GENOMIC DNA]</scope>
    <source>
        <strain evidence="2 3">A20</strain>
    </source>
</reference>
<sequence>MKKIAILVLVLVSYTNSFAQDIHSFTGTFSGLTEDYYFEFKDNNNKMTVFNEIDNEVTVDLFDEEAIGKKFEITWKDITIELTDENGDPTGETQAGKHIVTMTEVPIKK</sequence>
<comment type="caution">
    <text evidence="2">The sequence shown here is derived from an EMBL/GenBank/DDBJ whole genome shotgun (WGS) entry which is preliminary data.</text>
</comment>
<evidence type="ECO:0000256" key="1">
    <source>
        <dbReference type="SAM" id="SignalP"/>
    </source>
</evidence>
<accession>A0ABS0WP60</accession>
<dbReference type="Proteomes" id="UP000623301">
    <property type="component" value="Unassembled WGS sequence"/>
</dbReference>
<dbReference type="EMBL" id="JAEHFJ010000002">
    <property type="protein sequence ID" value="MBJ2173776.1"/>
    <property type="molecule type" value="Genomic_DNA"/>
</dbReference>
<evidence type="ECO:0000313" key="3">
    <source>
        <dbReference type="Proteomes" id="UP000623301"/>
    </source>
</evidence>
<proteinExistence type="predicted"/>
<evidence type="ECO:0008006" key="4">
    <source>
        <dbReference type="Google" id="ProtNLM"/>
    </source>
</evidence>
<keyword evidence="3" id="KW-1185">Reference proteome</keyword>
<organism evidence="2 3">
    <name type="scientific">Aureibaculum flavum</name>
    <dbReference type="NCBI Taxonomy" id="2795986"/>
    <lineage>
        <taxon>Bacteria</taxon>
        <taxon>Pseudomonadati</taxon>
        <taxon>Bacteroidota</taxon>
        <taxon>Flavobacteriia</taxon>
        <taxon>Flavobacteriales</taxon>
        <taxon>Flavobacteriaceae</taxon>
        <taxon>Aureibaculum</taxon>
    </lineage>
</organism>
<feature type="signal peptide" evidence="1">
    <location>
        <begin position="1"/>
        <end position="19"/>
    </location>
</feature>
<evidence type="ECO:0000313" key="2">
    <source>
        <dbReference type="EMBL" id="MBJ2173776.1"/>
    </source>
</evidence>
<feature type="chain" id="PRO_5045912442" description="DUF3244 domain-containing protein" evidence="1">
    <location>
        <begin position="20"/>
        <end position="109"/>
    </location>
</feature>